<keyword evidence="3" id="KW-1185">Reference proteome</keyword>
<dbReference type="Proteomes" id="UP001597480">
    <property type="component" value="Unassembled WGS sequence"/>
</dbReference>
<comment type="caution">
    <text evidence="2">The sequence shown here is derived from an EMBL/GenBank/DDBJ whole genome shotgun (WGS) entry which is preliminary data.</text>
</comment>
<keyword evidence="1" id="KW-0812">Transmembrane</keyword>
<feature type="transmembrane region" description="Helical" evidence="1">
    <location>
        <begin position="193"/>
        <end position="214"/>
    </location>
</feature>
<keyword evidence="1" id="KW-1133">Transmembrane helix</keyword>
<dbReference type="RefSeq" id="WP_379819154.1">
    <property type="nucleotide sequence ID" value="NZ_JBHUMD010000001.1"/>
</dbReference>
<dbReference type="EMBL" id="JBHUMD010000001">
    <property type="protein sequence ID" value="MFD2600444.1"/>
    <property type="molecule type" value="Genomic_DNA"/>
</dbReference>
<dbReference type="InterPro" id="IPR025686">
    <property type="entry name" value="Glucos_trans_II"/>
</dbReference>
<keyword evidence="1" id="KW-0472">Membrane</keyword>
<feature type="transmembrane region" description="Helical" evidence="1">
    <location>
        <begin position="350"/>
        <end position="367"/>
    </location>
</feature>
<evidence type="ECO:0000313" key="2">
    <source>
        <dbReference type="EMBL" id="MFD2600444.1"/>
    </source>
</evidence>
<feature type="transmembrane region" description="Helical" evidence="1">
    <location>
        <begin position="16"/>
        <end position="33"/>
    </location>
</feature>
<gene>
    <name evidence="2" type="ORF">ACFSR3_00110</name>
</gene>
<feature type="transmembrane region" description="Helical" evidence="1">
    <location>
        <begin position="288"/>
        <end position="313"/>
    </location>
</feature>
<accession>A0ABW5NMX2</accession>
<feature type="transmembrane region" description="Helical" evidence="1">
    <location>
        <begin position="261"/>
        <end position="281"/>
    </location>
</feature>
<organism evidence="2 3">
    <name type="scientific">Flavobacterium suzhouense</name>
    <dbReference type="NCBI Taxonomy" id="1529638"/>
    <lineage>
        <taxon>Bacteria</taxon>
        <taxon>Pseudomonadati</taxon>
        <taxon>Bacteroidota</taxon>
        <taxon>Flavobacteriia</taxon>
        <taxon>Flavobacteriales</taxon>
        <taxon>Flavobacteriaceae</taxon>
        <taxon>Flavobacterium</taxon>
    </lineage>
</organism>
<feature type="transmembrane region" description="Helical" evidence="1">
    <location>
        <begin position="151"/>
        <end position="181"/>
    </location>
</feature>
<feature type="transmembrane region" description="Helical" evidence="1">
    <location>
        <begin position="319"/>
        <end position="338"/>
    </location>
</feature>
<proteinExistence type="predicted"/>
<dbReference type="Pfam" id="PF14264">
    <property type="entry name" value="Glucos_trans_II"/>
    <property type="match status" value="1"/>
</dbReference>
<name>A0ABW5NMX2_9FLAO</name>
<feature type="transmembrane region" description="Helical" evidence="1">
    <location>
        <begin position="74"/>
        <end position="94"/>
    </location>
</feature>
<protein>
    <submittedName>
        <fullName evidence="2">Glucosyltransferase domain-containing protein</fullName>
    </submittedName>
</protein>
<reference evidence="3" key="1">
    <citation type="journal article" date="2019" name="Int. J. Syst. Evol. Microbiol.">
        <title>The Global Catalogue of Microorganisms (GCM) 10K type strain sequencing project: providing services to taxonomists for standard genome sequencing and annotation.</title>
        <authorList>
            <consortium name="The Broad Institute Genomics Platform"/>
            <consortium name="The Broad Institute Genome Sequencing Center for Infectious Disease"/>
            <person name="Wu L."/>
            <person name="Ma J."/>
        </authorList>
    </citation>
    <scope>NUCLEOTIDE SEQUENCE [LARGE SCALE GENOMIC DNA]</scope>
    <source>
        <strain evidence="3">KCTC 42107</strain>
    </source>
</reference>
<evidence type="ECO:0000256" key="1">
    <source>
        <dbReference type="SAM" id="Phobius"/>
    </source>
</evidence>
<sequence>MRIKELDSLLQDKKSLLITLGISLLYVFPILFADYEYLDDYGRNLFGYGWQHDGRFIATLLGKLCSLNSNNLSIYPFSLLLSTLILGFTGYILVSMAGIEKNKTVKWSSLLIITAPAFLGNLVYKFDCIPMSLSLSVVVLPYIFYNSRIKFVIASVIGVFLSLGLYQSSATVFFMVGSLFLIRELINGEWKRFFINSGIILGVFLAAYVAYTVALKLLGLNMSDRAALIITEPKLNEMLAYNNTRFLDRIDLMLRSGNYKYYVSFTILFAVLGLVSVVYSAKRNVKRLVALPLVLLVVAVNFWLISGVNMLLLKCNWDLRSYCGLGFFIVICVFFQAYLKGSILEKISRFSVVLLVFFSFVLCAQFGKCLTLQTQFQNDFIAETKPFLSDKSLKKVGMIGALTIAPKNYFSYSEFPLFENLIQTPISQHSAWVKEALNINSMLNDVSIEGSRVWVCKGEVVKESKFYIVRRIDASTLVFDFERNKCE</sequence>
<evidence type="ECO:0000313" key="3">
    <source>
        <dbReference type="Proteomes" id="UP001597480"/>
    </source>
</evidence>
<feature type="transmembrane region" description="Helical" evidence="1">
    <location>
        <begin position="128"/>
        <end position="145"/>
    </location>
</feature>